<dbReference type="Proteomes" id="UP000185680">
    <property type="component" value="Chromosome"/>
</dbReference>
<gene>
    <name evidence="2" type="ORF">LPB072_15045</name>
</gene>
<evidence type="ECO:0008006" key="4">
    <source>
        <dbReference type="Google" id="ProtNLM"/>
    </source>
</evidence>
<evidence type="ECO:0000256" key="1">
    <source>
        <dbReference type="SAM" id="SignalP"/>
    </source>
</evidence>
<dbReference type="Gene3D" id="3.40.1000.10">
    <property type="entry name" value="Mog1/PsbP, alpha/beta/alpha sandwich"/>
    <property type="match status" value="1"/>
</dbReference>
<protein>
    <recommendedName>
        <fullName evidence="4">DUF1795 domain-containing protein</fullName>
    </recommendedName>
</protein>
<proteinExistence type="predicted"/>
<feature type="signal peptide" evidence="1">
    <location>
        <begin position="1"/>
        <end position="21"/>
    </location>
</feature>
<accession>A0A1D8P2X2</accession>
<sequence>MNRFKWLLAALCVGLAGQVGAEPIQVADSRARFEPPPGFGPVPQAVIDLKWPSKRAPRFVVGDEGATTTVAYDIKPHRIPQAQLGEVQEAFTGMMERVVPGIRWVSNDIIELAGQRWLFMEMTSNAVDTDIHNMMLITGLGDQMLIFNFNSTKEAFPQVESALRTSLRSITIAP</sequence>
<dbReference type="KEGG" id="hyl:LPB072_15045"/>
<feature type="chain" id="PRO_5009110734" description="DUF1795 domain-containing protein" evidence="1">
    <location>
        <begin position="22"/>
        <end position="174"/>
    </location>
</feature>
<dbReference type="RefSeq" id="WP_066084912.1">
    <property type="nucleotide sequence ID" value="NZ_CP017476.1"/>
</dbReference>
<reference evidence="2 3" key="1">
    <citation type="submission" date="2016-10" db="EMBL/GenBank/DDBJ databases">
        <title>Hydorgenophaga sp. LPB0072 isolated from gastropod.</title>
        <authorList>
            <person name="Kim E."/>
            <person name="Yi H."/>
        </authorList>
    </citation>
    <scope>NUCLEOTIDE SEQUENCE [LARGE SCALE GENOMIC DNA]</scope>
    <source>
        <strain evidence="2 3">LPB0072</strain>
    </source>
</reference>
<dbReference type="EMBL" id="CP017476">
    <property type="protein sequence ID" value="AOW15687.1"/>
    <property type="molecule type" value="Genomic_DNA"/>
</dbReference>
<name>A0A1D8P2X2_9BURK</name>
<evidence type="ECO:0000313" key="2">
    <source>
        <dbReference type="EMBL" id="AOW15687.1"/>
    </source>
</evidence>
<keyword evidence="1" id="KW-0732">Signal</keyword>
<dbReference type="STRING" id="1763535.LPB072_15045"/>
<dbReference type="AlphaFoldDB" id="A0A1D8P2X2"/>
<organism evidence="2 3">
    <name type="scientific">Hydrogenophaga crassostreae</name>
    <dbReference type="NCBI Taxonomy" id="1763535"/>
    <lineage>
        <taxon>Bacteria</taxon>
        <taxon>Pseudomonadati</taxon>
        <taxon>Pseudomonadota</taxon>
        <taxon>Betaproteobacteria</taxon>
        <taxon>Burkholderiales</taxon>
        <taxon>Comamonadaceae</taxon>
        <taxon>Hydrogenophaga</taxon>
    </lineage>
</organism>
<evidence type="ECO:0000313" key="3">
    <source>
        <dbReference type="Proteomes" id="UP000185680"/>
    </source>
</evidence>